<dbReference type="Gene3D" id="3.40.50.1000">
    <property type="entry name" value="HAD superfamily/HAD-like"/>
    <property type="match status" value="1"/>
</dbReference>
<protein>
    <submittedName>
        <fullName evidence="1">Uncharacterized protein</fullName>
    </submittedName>
</protein>
<sequence>MCILYPKVYGMKCMGAKSGMGMGLAATEFIGMKCIVTQSGYTAEEEFQKADAVFDFFGNSSEERFDLGFRRSLCQTVTIIDQYAFGRILIYRLKYKLALLKQTKFPSIVHLLMTSNTRKLQF</sequence>
<dbReference type="InterPro" id="IPR044999">
    <property type="entry name" value="CbbY-like"/>
</dbReference>
<proteinExistence type="predicted"/>
<gene>
    <name evidence="1" type="ORF">DVH24_041744</name>
</gene>
<dbReference type="AlphaFoldDB" id="A0A498INP2"/>
<organism evidence="1 2">
    <name type="scientific">Malus domestica</name>
    <name type="common">Apple</name>
    <name type="synonym">Pyrus malus</name>
    <dbReference type="NCBI Taxonomy" id="3750"/>
    <lineage>
        <taxon>Eukaryota</taxon>
        <taxon>Viridiplantae</taxon>
        <taxon>Streptophyta</taxon>
        <taxon>Embryophyta</taxon>
        <taxon>Tracheophyta</taxon>
        <taxon>Spermatophyta</taxon>
        <taxon>Magnoliopsida</taxon>
        <taxon>eudicotyledons</taxon>
        <taxon>Gunneridae</taxon>
        <taxon>Pentapetalae</taxon>
        <taxon>rosids</taxon>
        <taxon>fabids</taxon>
        <taxon>Rosales</taxon>
        <taxon>Rosaceae</taxon>
        <taxon>Amygdaloideae</taxon>
        <taxon>Maleae</taxon>
        <taxon>Malus</taxon>
    </lineage>
</organism>
<dbReference type="PANTHER" id="PTHR42896:SF2">
    <property type="entry name" value="CBBY-LIKE PROTEIN"/>
    <property type="match status" value="1"/>
</dbReference>
<evidence type="ECO:0000313" key="2">
    <source>
        <dbReference type="Proteomes" id="UP000290289"/>
    </source>
</evidence>
<evidence type="ECO:0000313" key="1">
    <source>
        <dbReference type="EMBL" id="RXH84976.1"/>
    </source>
</evidence>
<dbReference type="STRING" id="3750.A0A498INP2"/>
<dbReference type="EMBL" id="RDQH01000337">
    <property type="protein sequence ID" value="RXH84976.1"/>
    <property type="molecule type" value="Genomic_DNA"/>
</dbReference>
<dbReference type="InterPro" id="IPR023214">
    <property type="entry name" value="HAD_sf"/>
</dbReference>
<name>A0A498INP2_MALDO</name>
<keyword evidence="2" id="KW-1185">Reference proteome</keyword>
<comment type="caution">
    <text evidence="1">The sequence shown here is derived from an EMBL/GenBank/DDBJ whole genome shotgun (WGS) entry which is preliminary data.</text>
</comment>
<dbReference type="GO" id="GO:0016787">
    <property type="term" value="F:hydrolase activity"/>
    <property type="evidence" value="ECO:0007669"/>
    <property type="project" value="InterPro"/>
</dbReference>
<dbReference type="PANTHER" id="PTHR42896">
    <property type="entry name" value="XYLULOSE-1,5-BISPHOSPHATE (XUBP) PHOSPHATASE"/>
    <property type="match status" value="1"/>
</dbReference>
<reference evidence="1 2" key="1">
    <citation type="submission" date="2018-10" db="EMBL/GenBank/DDBJ databases">
        <title>A high-quality apple genome assembly.</title>
        <authorList>
            <person name="Hu J."/>
        </authorList>
    </citation>
    <scope>NUCLEOTIDE SEQUENCE [LARGE SCALE GENOMIC DNA]</scope>
    <source>
        <strain evidence="2">cv. HFTH1</strain>
        <tissue evidence="1">Young leaf</tissue>
    </source>
</reference>
<dbReference type="Proteomes" id="UP000290289">
    <property type="component" value="Chromosome 11"/>
</dbReference>
<accession>A0A498INP2</accession>